<proteinExistence type="predicted"/>
<reference evidence="4 5" key="1">
    <citation type="submission" date="2017-10" db="EMBL/GenBank/DDBJ databases">
        <title>Extensive intraspecific genome diversity in a model arbuscular mycorrhizal fungus.</title>
        <authorList>
            <person name="Chen E.C.H."/>
            <person name="Morin E."/>
            <person name="Baudet D."/>
            <person name="Noel J."/>
            <person name="Ndikumana S."/>
            <person name="Charron P."/>
            <person name="St-Onge C."/>
            <person name="Giorgi J."/>
            <person name="Grigoriev I.V."/>
            <person name="Roux C."/>
            <person name="Martin F.M."/>
            <person name="Corradi N."/>
        </authorList>
    </citation>
    <scope>NUCLEOTIDE SEQUENCE [LARGE SCALE GENOMIC DNA]</scope>
    <source>
        <strain evidence="4 5">A1</strain>
    </source>
</reference>
<dbReference type="EMBL" id="LLXH01008457">
    <property type="protein sequence ID" value="PKC51043.1"/>
    <property type="molecule type" value="Genomic_DNA"/>
</dbReference>
<name>A0A2N0QJ23_9GLOM</name>
<organism evidence="4 5">
    <name type="scientific">Rhizophagus irregularis</name>
    <dbReference type="NCBI Taxonomy" id="588596"/>
    <lineage>
        <taxon>Eukaryota</taxon>
        <taxon>Fungi</taxon>
        <taxon>Fungi incertae sedis</taxon>
        <taxon>Mucoromycota</taxon>
        <taxon>Glomeromycotina</taxon>
        <taxon>Glomeromycetes</taxon>
        <taxon>Glomerales</taxon>
        <taxon>Glomeraceae</taxon>
        <taxon>Rhizophagus</taxon>
    </lineage>
</organism>
<feature type="compositionally biased region" description="Basic and acidic residues" evidence="2">
    <location>
        <begin position="61"/>
        <end position="71"/>
    </location>
</feature>
<accession>A0A2N0QJ23</accession>
<feature type="non-terminal residue" evidence="4">
    <location>
        <position position="80"/>
    </location>
</feature>
<dbReference type="VEuPathDB" id="FungiDB:RhiirA1_484680"/>
<dbReference type="AlphaFoldDB" id="A0A2N0QJ23"/>
<sequence>MKLEITSNTKENEVFVHVEKERLSPRIIYRYSNDLPLGYEQVLQEGSEGYRVIVTRTISRDGSTEEQRVSRDYYPPVNEI</sequence>
<evidence type="ECO:0000313" key="4">
    <source>
        <dbReference type="EMBL" id="PKC51043.1"/>
    </source>
</evidence>
<gene>
    <name evidence="4" type="ORF">RhiirA1_484680</name>
</gene>
<dbReference type="Gene3D" id="2.20.230.10">
    <property type="entry name" value="Resuscitation-promoting factor rpfb"/>
    <property type="match status" value="1"/>
</dbReference>
<protein>
    <recommendedName>
        <fullName evidence="3">G5 domain-containing protein</fullName>
    </recommendedName>
</protein>
<feature type="region of interest" description="Disordered" evidence="2">
    <location>
        <begin position="61"/>
        <end position="80"/>
    </location>
</feature>
<dbReference type="PROSITE" id="PS51109">
    <property type="entry name" value="G5"/>
    <property type="match status" value="1"/>
</dbReference>
<dbReference type="Proteomes" id="UP000232688">
    <property type="component" value="Unassembled WGS sequence"/>
</dbReference>
<dbReference type="InterPro" id="IPR011098">
    <property type="entry name" value="G5_dom"/>
</dbReference>
<evidence type="ECO:0000313" key="5">
    <source>
        <dbReference type="Proteomes" id="UP000232688"/>
    </source>
</evidence>
<evidence type="ECO:0000256" key="1">
    <source>
        <dbReference type="ARBA" id="ARBA00022729"/>
    </source>
</evidence>
<evidence type="ECO:0000259" key="3">
    <source>
        <dbReference type="PROSITE" id="PS51109"/>
    </source>
</evidence>
<feature type="domain" description="G5" evidence="3">
    <location>
        <begin position="8"/>
        <end position="80"/>
    </location>
</feature>
<dbReference type="SMART" id="SM01208">
    <property type="entry name" value="G5"/>
    <property type="match status" value="1"/>
</dbReference>
<comment type="caution">
    <text evidence="4">The sequence shown here is derived from an EMBL/GenBank/DDBJ whole genome shotgun (WGS) entry which is preliminary data.</text>
</comment>
<reference evidence="4 5" key="2">
    <citation type="submission" date="2017-10" db="EMBL/GenBank/DDBJ databases">
        <title>Genome analyses suggest a sexual origin of heterokaryosis in a supposedly ancient asexual fungus.</title>
        <authorList>
            <person name="Corradi N."/>
            <person name="Sedzielewska K."/>
            <person name="Noel J."/>
            <person name="Charron P."/>
            <person name="Farinelli L."/>
            <person name="Marton T."/>
            <person name="Kruger M."/>
            <person name="Pelin A."/>
            <person name="Brachmann A."/>
            <person name="Corradi N."/>
        </authorList>
    </citation>
    <scope>NUCLEOTIDE SEQUENCE [LARGE SCALE GENOMIC DNA]</scope>
    <source>
        <strain evidence="4 5">A1</strain>
    </source>
</reference>
<keyword evidence="1" id="KW-0732">Signal</keyword>
<evidence type="ECO:0000256" key="2">
    <source>
        <dbReference type="SAM" id="MobiDB-lite"/>
    </source>
</evidence>
<dbReference type="Pfam" id="PF07501">
    <property type="entry name" value="G5"/>
    <property type="match status" value="1"/>
</dbReference>